<accession>A0AA38TIW4</accession>
<dbReference type="Pfam" id="PF14223">
    <property type="entry name" value="Retrotran_gag_2"/>
    <property type="match status" value="1"/>
</dbReference>
<evidence type="ECO:0000313" key="3">
    <source>
        <dbReference type="Proteomes" id="UP001172457"/>
    </source>
</evidence>
<evidence type="ECO:0000313" key="2">
    <source>
        <dbReference type="EMBL" id="KAJ9552282.1"/>
    </source>
</evidence>
<dbReference type="Proteomes" id="UP001172457">
    <property type="component" value="Chromosome 4"/>
</dbReference>
<dbReference type="PANTHER" id="PTHR47592:SF29">
    <property type="entry name" value="ZINC FINGER, CCHC-TYPE"/>
    <property type="match status" value="1"/>
</dbReference>
<comment type="caution">
    <text evidence="2">The sequence shown here is derived from an EMBL/GenBank/DDBJ whole genome shotgun (WGS) entry which is preliminary data.</text>
</comment>
<evidence type="ECO:0008006" key="4">
    <source>
        <dbReference type="Google" id="ProtNLM"/>
    </source>
</evidence>
<name>A0AA38TIW4_9ASTR</name>
<keyword evidence="3" id="KW-1185">Reference proteome</keyword>
<evidence type="ECO:0000256" key="1">
    <source>
        <dbReference type="SAM" id="MobiDB-lite"/>
    </source>
</evidence>
<dbReference type="EMBL" id="JARYMX010000004">
    <property type="protein sequence ID" value="KAJ9552282.1"/>
    <property type="molecule type" value="Genomic_DNA"/>
</dbReference>
<sequence>MAESVKEMTSKFSKLQKVDFRRWQKKMHFLLTTLNVVHVLSTPALEENENGTPAEIKKRCKWENDDYNCHGHVINGITDRLFDIYQNVESTKELWNNFESKYIANDASTKKFLVSDLLIITWPVMEQYNKLPRILGQFTQHNMKMDECIAVLRSPRGQESDKNKAKFDVGQLSIHMVEGNKMHMTGHVKRDCWVNLNERKMVNNDARNSSGRNNGSNGSAPPKEGQKDKYNMLKVQVTDQALESLILGKDQGSTVTCSLWNVM</sequence>
<gene>
    <name evidence="2" type="ORF">OSB04_016327</name>
</gene>
<dbReference type="AlphaFoldDB" id="A0AA38TIW4"/>
<reference evidence="2" key="1">
    <citation type="submission" date="2023-03" db="EMBL/GenBank/DDBJ databases">
        <title>Chromosome-scale reference genome and RAD-based genetic map of yellow starthistle (Centaurea solstitialis) reveal putative structural variation and QTLs associated with invader traits.</title>
        <authorList>
            <person name="Reatini B."/>
            <person name="Cang F.A."/>
            <person name="Jiang Q."/>
            <person name="Mckibben M.T.W."/>
            <person name="Barker M.S."/>
            <person name="Rieseberg L.H."/>
            <person name="Dlugosch K.M."/>
        </authorList>
    </citation>
    <scope>NUCLEOTIDE SEQUENCE</scope>
    <source>
        <strain evidence="2">CAN-66</strain>
        <tissue evidence="2">Leaf</tissue>
    </source>
</reference>
<proteinExistence type="predicted"/>
<organism evidence="2 3">
    <name type="scientific">Centaurea solstitialis</name>
    <name type="common">yellow star-thistle</name>
    <dbReference type="NCBI Taxonomy" id="347529"/>
    <lineage>
        <taxon>Eukaryota</taxon>
        <taxon>Viridiplantae</taxon>
        <taxon>Streptophyta</taxon>
        <taxon>Embryophyta</taxon>
        <taxon>Tracheophyta</taxon>
        <taxon>Spermatophyta</taxon>
        <taxon>Magnoliopsida</taxon>
        <taxon>eudicotyledons</taxon>
        <taxon>Gunneridae</taxon>
        <taxon>Pentapetalae</taxon>
        <taxon>asterids</taxon>
        <taxon>campanulids</taxon>
        <taxon>Asterales</taxon>
        <taxon>Asteraceae</taxon>
        <taxon>Carduoideae</taxon>
        <taxon>Cardueae</taxon>
        <taxon>Centaureinae</taxon>
        <taxon>Centaurea</taxon>
    </lineage>
</organism>
<dbReference type="PANTHER" id="PTHR47592">
    <property type="entry name" value="PBF68 PROTEIN"/>
    <property type="match status" value="1"/>
</dbReference>
<feature type="compositionally biased region" description="Low complexity" evidence="1">
    <location>
        <begin position="207"/>
        <end position="219"/>
    </location>
</feature>
<feature type="region of interest" description="Disordered" evidence="1">
    <location>
        <begin position="204"/>
        <end position="228"/>
    </location>
</feature>
<protein>
    <recommendedName>
        <fullName evidence="4">Zinc finger, CCHC-type</fullName>
    </recommendedName>
</protein>